<dbReference type="InterPro" id="IPR001872">
    <property type="entry name" value="Peptidase_A8"/>
</dbReference>
<comment type="caution">
    <text evidence="12">The sequence shown here is derived from an EMBL/GenBank/DDBJ whole genome shotgun (WGS) entry which is preliminary data.</text>
</comment>
<evidence type="ECO:0000256" key="8">
    <source>
        <dbReference type="ARBA" id="ARBA00023136"/>
    </source>
</evidence>
<dbReference type="Pfam" id="PF01252">
    <property type="entry name" value="Peptidase_A8"/>
    <property type="match status" value="1"/>
</dbReference>
<evidence type="ECO:0000256" key="5">
    <source>
        <dbReference type="ARBA" id="ARBA00022750"/>
    </source>
</evidence>
<evidence type="ECO:0000313" key="12">
    <source>
        <dbReference type="EMBL" id="NYE58277.1"/>
    </source>
</evidence>
<dbReference type="GO" id="GO:0004190">
    <property type="term" value="F:aspartic-type endopeptidase activity"/>
    <property type="evidence" value="ECO:0007669"/>
    <property type="project" value="UniProtKB-EC"/>
</dbReference>
<dbReference type="PROSITE" id="PS00855">
    <property type="entry name" value="SPASE_II"/>
    <property type="match status" value="1"/>
</dbReference>
<keyword evidence="8 9" id="KW-0472">Membrane</keyword>
<comment type="caution">
    <text evidence="9">Lacks conserved residue(s) required for the propagation of feature annotation.</text>
</comment>
<dbReference type="HAMAP" id="MF_00161">
    <property type="entry name" value="LspA"/>
    <property type="match status" value="1"/>
</dbReference>
<comment type="function">
    <text evidence="9 10">This protein specifically catalyzes the removal of signal peptides from prolipoproteins.</text>
</comment>
<comment type="subcellular location">
    <subcellularLocation>
        <location evidence="9">Cell membrane</location>
        <topology evidence="9">Multi-pass membrane protein</topology>
    </subcellularLocation>
</comment>
<reference evidence="12 13" key="1">
    <citation type="submission" date="2020-07" db="EMBL/GenBank/DDBJ databases">
        <title>Genomic Encyclopedia of Type Strains, Phase III (KMG-III): the genomes of soil and plant-associated and newly described type strains.</title>
        <authorList>
            <person name="Whitman W."/>
        </authorList>
    </citation>
    <scope>NUCLEOTIDE SEQUENCE [LARGE SCALE GENOMIC DNA]</scope>
    <source>
        <strain evidence="12 13">DSM 11255</strain>
    </source>
</reference>
<feature type="transmembrane region" description="Helical" evidence="9">
    <location>
        <begin position="84"/>
        <end position="101"/>
    </location>
</feature>
<keyword evidence="6 9" id="KW-0378">Hydrolase</keyword>
<keyword evidence="2 9" id="KW-1003">Cell membrane</keyword>
<name>A0ABX2RAS1_9THEO</name>
<dbReference type="EMBL" id="JACCBS010000003">
    <property type="protein sequence ID" value="NYE58277.1"/>
    <property type="molecule type" value="Genomic_DNA"/>
</dbReference>
<evidence type="ECO:0000256" key="6">
    <source>
        <dbReference type="ARBA" id="ARBA00022801"/>
    </source>
</evidence>
<comment type="pathway">
    <text evidence="9">Protein modification; lipoprotein biosynthesis (signal peptide cleavage).</text>
</comment>
<keyword evidence="3 9" id="KW-0645">Protease</keyword>
<dbReference type="EC" id="3.4.23.36" evidence="9"/>
<dbReference type="PANTHER" id="PTHR33695">
    <property type="entry name" value="LIPOPROTEIN SIGNAL PEPTIDASE"/>
    <property type="match status" value="1"/>
</dbReference>
<dbReference type="PRINTS" id="PR00781">
    <property type="entry name" value="LIPOSIGPTASE"/>
</dbReference>
<evidence type="ECO:0000256" key="10">
    <source>
        <dbReference type="RuleBase" id="RU000594"/>
    </source>
</evidence>
<comment type="catalytic activity">
    <reaction evidence="9 10">
        <text>Release of signal peptides from bacterial membrane prolipoproteins. Hydrolyzes -Xaa-Yaa-Zaa-|-(S,diacylglyceryl)Cys-, in which Xaa is hydrophobic (preferably Leu), and Yaa (Ala or Ser) and Zaa (Gly or Ala) have small, neutral side chains.</text>
        <dbReference type="EC" id="3.4.23.36"/>
    </reaction>
</comment>
<evidence type="ECO:0000256" key="7">
    <source>
        <dbReference type="ARBA" id="ARBA00022989"/>
    </source>
</evidence>
<proteinExistence type="inferred from homology"/>
<feature type="active site" evidence="9">
    <location>
        <position position="125"/>
    </location>
</feature>
<accession>A0ABX2RAS1</accession>
<protein>
    <recommendedName>
        <fullName evidence="9">Lipoprotein signal peptidase</fullName>
        <ecNumber evidence="9">3.4.23.36</ecNumber>
    </recommendedName>
    <alternativeName>
        <fullName evidence="9">Prolipoprotein signal peptidase</fullName>
    </alternativeName>
    <alternativeName>
        <fullName evidence="9">Signal peptidase II</fullName>
        <shortName evidence="9">SPase II</shortName>
    </alternativeName>
</protein>
<dbReference type="PANTHER" id="PTHR33695:SF1">
    <property type="entry name" value="LIPOPROTEIN SIGNAL PEPTIDASE"/>
    <property type="match status" value="1"/>
</dbReference>
<evidence type="ECO:0000313" key="13">
    <source>
        <dbReference type="Proteomes" id="UP000604066"/>
    </source>
</evidence>
<feature type="transmembrane region" description="Helical" evidence="9">
    <location>
        <begin position="59"/>
        <end position="77"/>
    </location>
</feature>
<evidence type="ECO:0000256" key="4">
    <source>
        <dbReference type="ARBA" id="ARBA00022692"/>
    </source>
</evidence>
<keyword evidence="4 9" id="KW-0812">Transmembrane</keyword>
<evidence type="ECO:0000256" key="11">
    <source>
        <dbReference type="RuleBase" id="RU004181"/>
    </source>
</evidence>
<keyword evidence="7 9" id="KW-1133">Transmembrane helix</keyword>
<evidence type="ECO:0000256" key="2">
    <source>
        <dbReference type="ARBA" id="ARBA00022475"/>
    </source>
</evidence>
<sequence>MVYFLLLSFGFFLLDQLSKYFIIKNFALGQSVKILSFFSITHVKNPGAAFSMLPNQRGIFILITIFVLSGILIYLVTTGNRNRFLLTSLALIFGGALGNFYDRLTQGQVTDFLDFHFWPVFNLADSFITIGLLLFTYQFLLKKE</sequence>
<keyword evidence="5 9" id="KW-0064">Aspartyl protease</keyword>
<evidence type="ECO:0000256" key="1">
    <source>
        <dbReference type="ARBA" id="ARBA00006139"/>
    </source>
</evidence>
<feature type="transmembrane region" description="Helical" evidence="9">
    <location>
        <begin position="121"/>
        <end position="141"/>
    </location>
</feature>
<feature type="active site" evidence="9">
    <location>
        <position position="111"/>
    </location>
</feature>
<evidence type="ECO:0000256" key="3">
    <source>
        <dbReference type="ARBA" id="ARBA00022670"/>
    </source>
</evidence>
<dbReference type="NCBIfam" id="TIGR00077">
    <property type="entry name" value="lspA"/>
    <property type="match status" value="1"/>
</dbReference>
<keyword evidence="13" id="KW-1185">Reference proteome</keyword>
<gene>
    <name evidence="9" type="primary">lspA</name>
    <name evidence="12" type="ORF">HDG70_002028</name>
</gene>
<evidence type="ECO:0000256" key="9">
    <source>
        <dbReference type="HAMAP-Rule" id="MF_00161"/>
    </source>
</evidence>
<dbReference type="Proteomes" id="UP000604066">
    <property type="component" value="Unassembled WGS sequence"/>
</dbReference>
<comment type="similarity">
    <text evidence="1 9 11">Belongs to the peptidase A8 family.</text>
</comment>
<organism evidence="12 13">
    <name type="scientific">Carboxydothermus ferrireducens DSM 11255</name>
    <dbReference type="NCBI Taxonomy" id="1119529"/>
    <lineage>
        <taxon>Bacteria</taxon>
        <taxon>Bacillati</taxon>
        <taxon>Bacillota</taxon>
        <taxon>Clostridia</taxon>
        <taxon>Thermoanaerobacterales</taxon>
        <taxon>Thermoanaerobacteraceae</taxon>
        <taxon>Carboxydothermus</taxon>
    </lineage>
</organism>
<dbReference type="RefSeq" id="WP_034541970.1">
    <property type="nucleotide sequence ID" value="NZ_ATYG01000022.1"/>
</dbReference>